<name>A0ABD3AF25_9GENT</name>
<accession>A0ABD3AF25</accession>
<gene>
    <name evidence="1" type="ORF">ACH5RR_009676</name>
</gene>
<proteinExistence type="predicted"/>
<dbReference type="AlphaFoldDB" id="A0ABD3AF25"/>
<protein>
    <submittedName>
        <fullName evidence="1">Uncharacterized protein</fullName>
    </submittedName>
</protein>
<evidence type="ECO:0000313" key="1">
    <source>
        <dbReference type="EMBL" id="KAL3530354.1"/>
    </source>
</evidence>
<organism evidence="1 2">
    <name type="scientific">Cinchona calisaya</name>
    <dbReference type="NCBI Taxonomy" id="153742"/>
    <lineage>
        <taxon>Eukaryota</taxon>
        <taxon>Viridiplantae</taxon>
        <taxon>Streptophyta</taxon>
        <taxon>Embryophyta</taxon>
        <taxon>Tracheophyta</taxon>
        <taxon>Spermatophyta</taxon>
        <taxon>Magnoliopsida</taxon>
        <taxon>eudicotyledons</taxon>
        <taxon>Gunneridae</taxon>
        <taxon>Pentapetalae</taxon>
        <taxon>asterids</taxon>
        <taxon>lamiids</taxon>
        <taxon>Gentianales</taxon>
        <taxon>Rubiaceae</taxon>
        <taxon>Cinchonoideae</taxon>
        <taxon>Cinchoneae</taxon>
        <taxon>Cinchona</taxon>
    </lineage>
</organism>
<sequence>MLLKLIVHKEEVLISRAPHLIWLMFVGNFFRMRLGDMLEHVLGEFREIPSKMVSPLHESWNLNFLQDDLDMRPKPRKFWQSMFVGRLLIGGASSSKVRVKICRTTSPSTIVPSGHPQVP</sequence>
<reference evidence="1 2" key="1">
    <citation type="submission" date="2024-11" db="EMBL/GenBank/DDBJ databases">
        <title>A near-complete genome assembly of Cinchona calisaya.</title>
        <authorList>
            <person name="Lian D.C."/>
            <person name="Zhao X.W."/>
            <person name="Wei L."/>
        </authorList>
    </citation>
    <scope>NUCLEOTIDE SEQUENCE [LARGE SCALE GENOMIC DNA]</scope>
    <source>
        <tissue evidence="1">Nenye</tissue>
    </source>
</reference>
<comment type="caution">
    <text evidence="1">The sequence shown here is derived from an EMBL/GenBank/DDBJ whole genome shotgun (WGS) entry which is preliminary data.</text>
</comment>
<evidence type="ECO:0000313" key="2">
    <source>
        <dbReference type="Proteomes" id="UP001630127"/>
    </source>
</evidence>
<keyword evidence="2" id="KW-1185">Reference proteome</keyword>
<dbReference type="EMBL" id="JBJUIK010000004">
    <property type="protein sequence ID" value="KAL3530354.1"/>
    <property type="molecule type" value="Genomic_DNA"/>
</dbReference>
<dbReference type="Proteomes" id="UP001630127">
    <property type="component" value="Unassembled WGS sequence"/>
</dbReference>